<evidence type="ECO:0000259" key="1">
    <source>
        <dbReference type="Pfam" id="PF00156"/>
    </source>
</evidence>
<proteinExistence type="predicted"/>
<dbReference type="Gene3D" id="3.30.1310.20">
    <property type="entry name" value="PRTase-like"/>
    <property type="match status" value="1"/>
</dbReference>
<dbReference type="SUPFAM" id="SSF53271">
    <property type="entry name" value="PRTase-like"/>
    <property type="match status" value="1"/>
</dbReference>
<dbReference type="InterPro" id="IPR029057">
    <property type="entry name" value="PRTase-like"/>
</dbReference>
<gene>
    <name evidence="2" type="ORF">A2696_03090</name>
</gene>
<organism evidence="2 3">
    <name type="scientific">Candidatus Curtissbacteria bacterium RIFCSPHIGHO2_01_FULL_41_13</name>
    <dbReference type="NCBI Taxonomy" id="1797745"/>
    <lineage>
        <taxon>Bacteria</taxon>
        <taxon>Candidatus Curtissiibacteriota</taxon>
    </lineage>
</organism>
<dbReference type="Gene3D" id="3.40.50.2020">
    <property type="match status" value="1"/>
</dbReference>
<dbReference type="Pfam" id="PF00156">
    <property type="entry name" value="Pribosyltran"/>
    <property type="match status" value="1"/>
</dbReference>
<protein>
    <recommendedName>
        <fullName evidence="1">Phosphoribosyltransferase domain-containing protein</fullName>
    </recommendedName>
</protein>
<sequence>MIFANRQHAGEVLARRLLKSKFDPEKSVVVAIPRGGIVVGQEIASLLKLSLFPLVIKKLGAPNNSELAIGATASFGKPVLDRWLIAELRVSGDYIKKEILKKKREARARGKFLGVKLEPEVFASKTVIVVDDGLATGQTAKMAAKILKQFGARRLILAVGCAPTSVAGEVKKDYDEVVCPATREDFMAVGQFYQDFRPVEDSEVKAILNQKSKIKNQN</sequence>
<evidence type="ECO:0000313" key="2">
    <source>
        <dbReference type="EMBL" id="OGD85399.1"/>
    </source>
</evidence>
<evidence type="ECO:0000313" key="3">
    <source>
        <dbReference type="Proteomes" id="UP000177069"/>
    </source>
</evidence>
<dbReference type="AlphaFoldDB" id="A0A1F5G0L6"/>
<dbReference type="CDD" id="cd06223">
    <property type="entry name" value="PRTases_typeI"/>
    <property type="match status" value="1"/>
</dbReference>
<name>A0A1F5G0L6_9BACT</name>
<dbReference type="EMBL" id="MFBA01000028">
    <property type="protein sequence ID" value="OGD85399.1"/>
    <property type="molecule type" value="Genomic_DNA"/>
</dbReference>
<comment type="caution">
    <text evidence="2">The sequence shown here is derived from an EMBL/GenBank/DDBJ whole genome shotgun (WGS) entry which is preliminary data.</text>
</comment>
<reference evidence="2 3" key="1">
    <citation type="journal article" date="2016" name="Nat. Commun.">
        <title>Thousands of microbial genomes shed light on interconnected biogeochemical processes in an aquifer system.</title>
        <authorList>
            <person name="Anantharaman K."/>
            <person name="Brown C.T."/>
            <person name="Hug L.A."/>
            <person name="Sharon I."/>
            <person name="Castelle C.J."/>
            <person name="Probst A.J."/>
            <person name="Thomas B.C."/>
            <person name="Singh A."/>
            <person name="Wilkins M.J."/>
            <person name="Karaoz U."/>
            <person name="Brodie E.L."/>
            <person name="Williams K.H."/>
            <person name="Hubbard S.S."/>
            <person name="Banfield J.F."/>
        </authorList>
    </citation>
    <scope>NUCLEOTIDE SEQUENCE [LARGE SCALE GENOMIC DNA]</scope>
</reference>
<accession>A0A1F5G0L6</accession>
<dbReference type="Proteomes" id="UP000177069">
    <property type="component" value="Unassembled WGS sequence"/>
</dbReference>
<dbReference type="InterPro" id="IPR000836">
    <property type="entry name" value="PRTase_dom"/>
</dbReference>
<feature type="domain" description="Phosphoribosyltransferase" evidence="1">
    <location>
        <begin position="10"/>
        <end position="193"/>
    </location>
</feature>